<feature type="domain" description="UspA" evidence="2">
    <location>
        <begin position="157"/>
        <end position="275"/>
    </location>
</feature>
<accession>A0A1I4EK84</accession>
<dbReference type="Gene3D" id="3.40.50.12370">
    <property type="match status" value="1"/>
</dbReference>
<dbReference type="PANTHER" id="PTHR46268">
    <property type="entry name" value="STRESS RESPONSE PROTEIN NHAX"/>
    <property type="match status" value="1"/>
</dbReference>
<dbReference type="SUPFAM" id="SSF52402">
    <property type="entry name" value="Adenine nucleotide alpha hydrolases-like"/>
    <property type="match status" value="1"/>
</dbReference>
<gene>
    <name evidence="3" type="ORF">SAMN04488518_115115</name>
</gene>
<protein>
    <submittedName>
        <fullName evidence="3">Universal stress protein family protein</fullName>
    </submittedName>
</protein>
<dbReference type="PRINTS" id="PR01438">
    <property type="entry name" value="UNVRSLSTRESS"/>
</dbReference>
<dbReference type="RefSeq" id="WP_093523228.1">
    <property type="nucleotide sequence ID" value="NZ_FOSK01000015.1"/>
</dbReference>
<evidence type="ECO:0000256" key="1">
    <source>
        <dbReference type="ARBA" id="ARBA00008791"/>
    </source>
</evidence>
<dbReference type="CDD" id="cd00293">
    <property type="entry name" value="USP-like"/>
    <property type="match status" value="1"/>
</dbReference>
<dbReference type="Proteomes" id="UP000199598">
    <property type="component" value="Unassembled WGS sequence"/>
</dbReference>
<keyword evidence="4" id="KW-1185">Reference proteome</keyword>
<sequence length="276" mass="30006">MSIKTVVTLTDTSGEQVASRVAVELSKLTDAYLIGVAPNYETSYYLCTAGPMPPDYEQRLQEQSAATLNKSLDGFAKHFSGSGLDGETRVTDITLGGTFEELMHLGRLSDVTVIRQDDPAKPEPMRAAMIEAMVFDTGVATLIVPHAYEKAFAPRNIAVAWDGSGPASNAAHASMSMLQNADTVSVVMITPHDEPKHSELTDIRNYFERHGVNIHLEVMSNVSGPVSEALLSTVERLNADMLVMGGYGHSRLAQYLFGGATRRVLHEMKIPVLMTH</sequence>
<comment type="similarity">
    <text evidence="1">Belongs to the universal stress protein A family.</text>
</comment>
<evidence type="ECO:0000313" key="4">
    <source>
        <dbReference type="Proteomes" id="UP000199598"/>
    </source>
</evidence>
<evidence type="ECO:0000259" key="2">
    <source>
        <dbReference type="Pfam" id="PF00582"/>
    </source>
</evidence>
<dbReference type="PANTHER" id="PTHR46268:SF15">
    <property type="entry name" value="UNIVERSAL STRESS PROTEIN HP_0031"/>
    <property type="match status" value="1"/>
</dbReference>
<comment type="caution">
    <text evidence="3">The sequence shown here is derived from an EMBL/GenBank/DDBJ whole genome shotgun (WGS) entry which is preliminary data.</text>
</comment>
<organism evidence="3 4">
    <name type="scientific">Pseudovibrio ascidiaceicola</name>
    <dbReference type="NCBI Taxonomy" id="285279"/>
    <lineage>
        <taxon>Bacteria</taxon>
        <taxon>Pseudomonadati</taxon>
        <taxon>Pseudomonadota</taxon>
        <taxon>Alphaproteobacteria</taxon>
        <taxon>Hyphomicrobiales</taxon>
        <taxon>Stappiaceae</taxon>
        <taxon>Pseudovibrio</taxon>
    </lineage>
</organism>
<dbReference type="Pfam" id="PF00582">
    <property type="entry name" value="Usp"/>
    <property type="match status" value="1"/>
</dbReference>
<reference evidence="3 4" key="1">
    <citation type="submission" date="2016-10" db="EMBL/GenBank/DDBJ databases">
        <authorList>
            <person name="Varghese N."/>
            <person name="Submissions S."/>
        </authorList>
    </citation>
    <scope>NUCLEOTIDE SEQUENCE [LARGE SCALE GENOMIC DNA]</scope>
    <source>
        <strain evidence="3 4">DSM 16392</strain>
    </source>
</reference>
<name>A0A1I4EK84_9HYPH</name>
<evidence type="ECO:0000313" key="3">
    <source>
        <dbReference type="EMBL" id="SFL06125.1"/>
    </source>
</evidence>
<dbReference type="InterPro" id="IPR006015">
    <property type="entry name" value="Universal_stress_UspA"/>
</dbReference>
<dbReference type="InterPro" id="IPR006016">
    <property type="entry name" value="UspA"/>
</dbReference>
<dbReference type="EMBL" id="FOSK01000015">
    <property type="protein sequence ID" value="SFL06125.1"/>
    <property type="molecule type" value="Genomic_DNA"/>
</dbReference>
<proteinExistence type="inferred from homology"/>